<dbReference type="Proteomes" id="UP000823046">
    <property type="component" value="Unassembled WGS sequence"/>
</dbReference>
<reference evidence="6 7" key="1">
    <citation type="journal article" date="2020" name="bioRxiv">
        <title>Metabolic contributions of an alphaproteobacterial endosymbiont in the apicomplexan Cardiosporidium cionae.</title>
        <authorList>
            <person name="Hunter E.S."/>
            <person name="Paight C.J."/>
            <person name="Lane C.E."/>
        </authorList>
    </citation>
    <scope>NUCLEOTIDE SEQUENCE [LARGE SCALE GENOMIC DNA]</scope>
    <source>
        <strain evidence="6">ESH_2018</strain>
    </source>
</reference>
<organism evidence="6 7">
    <name type="scientific">Cardiosporidium cionae</name>
    <dbReference type="NCBI Taxonomy" id="476202"/>
    <lineage>
        <taxon>Eukaryota</taxon>
        <taxon>Sar</taxon>
        <taxon>Alveolata</taxon>
        <taxon>Apicomplexa</taxon>
        <taxon>Aconoidasida</taxon>
        <taxon>Nephromycida</taxon>
        <taxon>Cardiosporidium</taxon>
    </lineage>
</organism>
<evidence type="ECO:0000313" key="7">
    <source>
        <dbReference type="Proteomes" id="UP000823046"/>
    </source>
</evidence>
<keyword evidence="2 6" id="KW-0240">DNA-directed RNA polymerase</keyword>
<evidence type="ECO:0000256" key="3">
    <source>
        <dbReference type="ARBA" id="ARBA00023163"/>
    </source>
</evidence>
<comment type="caution">
    <text evidence="6">The sequence shown here is derived from an EMBL/GenBank/DDBJ whole genome shotgun (WGS) entry which is preliminary data.</text>
</comment>
<dbReference type="Gene3D" id="2.40.50.1060">
    <property type="match status" value="1"/>
</dbReference>
<keyword evidence="3" id="KW-0804">Transcription</keyword>
<keyword evidence="7" id="KW-1185">Reference proteome</keyword>
<dbReference type="GO" id="GO:0000428">
    <property type="term" value="C:DNA-directed RNA polymerase complex"/>
    <property type="evidence" value="ECO:0007669"/>
    <property type="project" value="UniProtKB-KW"/>
</dbReference>
<name>A0ABQ7JC67_9APIC</name>
<accession>A0ABQ7JC67</accession>
<evidence type="ECO:0000256" key="4">
    <source>
        <dbReference type="ARBA" id="ARBA00023242"/>
    </source>
</evidence>
<dbReference type="InterPro" id="IPR036898">
    <property type="entry name" value="RNA_pol_Rpb7-like_N_sf"/>
</dbReference>
<dbReference type="PANTHER" id="PTHR12709">
    <property type="entry name" value="DNA-DIRECTED RNA POLYMERASE II, III"/>
    <property type="match status" value="1"/>
</dbReference>
<evidence type="ECO:0000313" key="6">
    <source>
        <dbReference type="EMBL" id="KAF8821538.1"/>
    </source>
</evidence>
<dbReference type="Pfam" id="PF17875">
    <property type="entry name" value="RPA43_OB"/>
    <property type="match status" value="1"/>
</dbReference>
<keyword evidence="4" id="KW-0539">Nucleus</keyword>
<dbReference type="Gene3D" id="3.30.1490.120">
    <property type="entry name" value="RNA polymerase Rpb7-like, N-terminal domain"/>
    <property type="match status" value="1"/>
</dbReference>
<evidence type="ECO:0000259" key="5">
    <source>
        <dbReference type="Pfam" id="PF17875"/>
    </source>
</evidence>
<dbReference type="EMBL" id="JADAQX010000168">
    <property type="protein sequence ID" value="KAF8821538.1"/>
    <property type="molecule type" value="Genomic_DNA"/>
</dbReference>
<gene>
    <name evidence="6" type="primary">RPA43</name>
    <name evidence="6" type="ORF">IE077_001929</name>
</gene>
<proteinExistence type="predicted"/>
<sequence length="246" mass="27477">MAQIPWETLSAGLLSLNDAVFILQNCTADLSRNLGPAECQSISLQLRQIIESLNETHFGEHFYKILAKGTVQLLPCYLNRVSAGIRSYLSNFLLRFVPEFNGIWLGYGKIDVLDSLGYTPESESWGIVVFDIIVECLVFRPSIGSFVVGKVNQVRPGHLGLLVHGFFSAIIHRNHIPTKFRYEKSVYQNSTDNTEVALHSIVRFEVIKYQSSASGEILSIEGSLHDTTNAGLIQEVFPPIKKQALH</sequence>
<comment type="subcellular location">
    <subcellularLocation>
        <location evidence="1">Nucleus</location>
    </subcellularLocation>
</comment>
<evidence type="ECO:0000256" key="1">
    <source>
        <dbReference type="ARBA" id="ARBA00004123"/>
    </source>
</evidence>
<dbReference type="PANTHER" id="PTHR12709:SF5">
    <property type="entry name" value="DNA-DIRECTED RNA POLYMERASE I SUBUNIT RPA43"/>
    <property type="match status" value="1"/>
</dbReference>
<dbReference type="InterPro" id="IPR041178">
    <property type="entry name" value="RPA43_OB"/>
</dbReference>
<dbReference type="InterPro" id="IPR045113">
    <property type="entry name" value="Rpb7-like"/>
</dbReference>
<feature type="domain" description="RPA43 OB" evidence="5">
    <location>
        <begin position="141"/>
        <end position="192"/>
    </location>
</feature>
<evidence type="ECO:0000256" key="2">
    <source>
        <dbReference type="ARBA" id="ARBA00022478"/>
    </source>
</evidence>
<protein>
    <submittedName>
        <fullName evidence="6">Dna-directed Rna polymerase I RPA43</fullName>
    </submittedName>
</protein>